<sequence>MKSIRKLIHATMGKKMNEPRIENDRVIIVHNHVFKNAGSTIDWALKKNFGEKFLDHRDDAHMIKGEKYLGPFLLENTHIKALSTHHLRPPLPRLASTSFLTIMMFRHPIERVLSVYNFEKVQYDAETLGAKFARNHTLKEYVEWRMKNEVPPTIRNFHIYRTLSAPVNWKKEVTKNELAEAKSYVQNIALLGLVDRFDESMVLFEEQLRPFFPSIDLTYKIQNVGQHKRIGFEEKINYLIKEIGEETYHMLIEKNQADIELFDFARNEFQNRMQKCAEFKEKLSVYMKKSR</sequence>
<evidence type="ECO:0000256" key="1">
    <source>
        <dbReference type="ARBA" id="ARBA00004323"/>
    </source>
</evidence>
<dbReference type="RefSeq" id="WP_093313891.1">
    <property type="nucleotide sequence ID" value="NZ_FNPV01000006.1"/>
</dbReference>
<keyword evidence="3 10" id="KW-0808">Transferase</keyword>
<evidence type="ECO:0000256" key="2">
    <source>
        <dbReference type="ARBA" id="ARBA00010569"/>
    </source>
</evidence>
<dbReference type="GO" id="GO:0008146">
    <property type="term" value="F:sulfotransferase activity"/>
    <property type="evidence" value="ECO:0007669"/>
    <property type="project" value="InterPro"/>
</dbReference>
<keyword evidence="4" id="KW-0812">Transmembrane</keyword>
<comment type="similarity">
    <text evidence="2">Belongs to the sulfotransferase 3 family.</text>
</comment>
<evidence type="ECO:0000256" key="6">
    <source>
        <dbReference type="ARBA" id="ARBA00022989"/>
    </source>
</evidence>
<proteinExistence type="inferred from homology"/>
<evidence type="ECO:0000313" key="10">
    <source>
        <dbReference type="EMBL" id="SDY98833.1"/>
    </source>
</evidence>
<keyword evidence="7" id="KW-0333">Golgi apparatus</keyword>
<gene>
    <name evidence="10" type="ORF">SAMN05192546_106139</name>
</gene>
<evidence type="ECO:0000256" key="7">
    <source>
        <dbReference type="ARBA" id="ARBA00023034"/>
    </source>
</evidence>
<keyword evidence="9" id="KW-0325">Glycoprotein</keyword>
<dbReference type="OrthoDB" id="2079378at2"/>
<dbReference type="Pfam" id="PF03567">
    <property type="entry name" value="Sulfotransfer_2"/>
    <property type="match status" value="1"/>
</dbReference>
<evidence type="ECO:0000256" key="8">
    <source>
        <dbReference type="ARBA" id="ARBA00023136"/>
    </source>
</evidence>
<dbReference type="Gene3D" id="3.40.50.300">
    <property type="entry name" value="P-loop containing nucleotide triphosphate hydrolases"/>
    <property type="match status" value="1"/>
</dbReference>
<dbReference type="AlphaFoldDB" id="A0A1H3PCZ8"/>
<dbReference type="PANTHER" id="PTHR12129:SF15">
    <property type="entry name" value="URONYL 2-SULFOTRANSFERASE"/>
    <property type="match status" value="1"/>
</dbReference>
<keyword evidence="5" id="KW-0735">Signal-anchor</keyword>
<evidence type="ECO:0000313" key="11">
    <source>
        <dbReference type="Proteomes" id="UP000199230"/>
    </source>
</evidence>
<name>A0A1H3PCZ8_9FIRM</name>
<evidence type="ECO:0000256" key="4">
    <source>
        <dbReference type="ARBA" id="ARBA00022692"/>
    </source>
</evidence>
<dbReference type="STRING" id="159292.SAMN05192546_106139"/>
<evidence type="ECO:0000256" key="3">
    <source>
        <dbReference type="ARBA" id="ARBA00022679"/>
    </source>
</evidence>
<dbReference type="InterPro" id="IPR007734">
    <property type="entry name" value="Heparan_SO4_2-O-STrfase"/>
</dbReference>
<keyword evidence="6" id="KW-1133">Transmembrane helix</keyword>
<dbReference type="InterPro" id="IPR027417">
    <property type="entry name" value="P-loop_NTPase"/>
</dbReference>
<dbReference type="EMBL" id="FNPV01000006">
    <property type="protein sequence ID" value="SDY98833.1"/>
    <property type="molecule type" value="Genomic_DNA"/>
</dbReference>
<dbReference type="Proteomes" id="UP000199230">
    <property type="component" value="Unassembled WGS sequence"/>
</dbReference>
<evidence type="ECO:0000256" key="9">
    <source>
        <dbReference type="ARBA" id="ARBA00023180"/>
    </source>
</evidence>
<dbReference type="InterPro" id="IPR005331">
    <property type="entry name" value="Sulfotransferase"/>
</dbReference>
<accession>A0A1H3PCZ8</accession>
<dbReference type="PANTHER" id="PTHR12129">
    <property type="entry name" value="HEPARAN SULFATE 2-O-SULFOTRANSFERASE"/>
    <property type="match status" value="1"/>
</dbReference>
<keyword evidence="8" id="KW-0472">Membrane</keyword>
<comment type="subcellular location">
    <subcellularLocation>
        <location evidence="1">Golgi apparatus membrane</location>
        <topology evidence="1">Single-pass type II membrane protein</topology>
    </subcellularLocation>
</comment>
<keyword evidence="11" id="KW-1185">Reference proteome</keyword>
<organism evidence="10 11">
    <name type="scientific">Tindallia californiensis</name>
    <dbReference type="NCBI Taxonomy" id="159292"/>
    <lineage>
        <taxon>Bacteria</taxon>
        <taxon>Bacillati</taxon>
        <taxon>Bacillota</taxon>
        <taxon>Clostridia</taxon>
        <taxon>Peptostreptococcales</taxon>
        <taxon>Tindalliaceae</taxon>
        <taxon>Tindallia</taxon>
    </lineage>
</organism>
<reference evidence="10 11" key="1">
    <citation type="submission" date="2016-10" db="EMBL/GenBank/DDBJ databases">
        <authorList>
            <person name="de Groot N.N."/>
        </authorList>
    </citation>
    <scope>NUCLEOTIDE SEQUENCE [LARGE SCALE GENOMIC DNA]</scope>
    <source>
        <strain evidence="10 11">APO</strain>
    </source>
</reference>
<protein>
    <submittedName>
        <fullName evidence="10">Sulfotransferase family protein</fullName>
    </submittedName>
</protein>
<dbReference type="GO" id="GO:0016020">
    <property type="term" value="C:membrane"/>
    <property type="evidence" value="ECO:0007669"/>
    <property type="project" value="InterPro"/>
</dbReference>
<evidence type="ECO:0000256" key="5">
    <source>
        <dbReference type="ARBA" id="ARBA00022968"/>
    </source>
</evidence>